<dbReference type="Gene3D" id="2.10.25.10">
    <property type="entry name" value="Laminin"/>
    <property type="match status" value="2"/>
</dbReference>
<dbReference type="SMART" id="SM00216">
    <property type="entry name" value="VWD"/>
    <property type="match status" value="3"/>
</dbReference>
<sequence>MGHATYCLLLLTVVVFSIDADITHRRRPEYSLYTNNGNRTLIFDKLGRRSGSKAAFPRGKRSSSINQTITTTNNIPGIQVPSIPEFGYCQVWAQQHYRSFDGKLFTFPGACTYILATDWPDFSFHIYVENDYSDCRQGNNSCSRSVLIDNGNPTSLIYLRPGGIVTYKGAELTLPTKAGGLVLEQIADYILATSGLGFRILYDGKESITVYITTNTLLGNTAGLCGTYDMDPSNDFFMNTGLQAEGAYNFGLSWKMTDEREPEHCPDVAAVSIPCTEKSFFESEADEERARVADQQCSQLLDDMFAACQQVVDPQPFVTACEEDVCACTTAHLHDETCKCASFSAYALECARRGVQVSWRSHYSCPYECPESSTKIYEQCGSTCRDVGCSAASSECEIDGTVGCLEGCYCPPLTYKSLSGGCVSADQCSCSWQGSEYLPGRTISNGCNECTCVQGKWRCTQNECGGNCLVSGQGHYKTFDNRYYDFAGTCSYILIKDCWNPFSIYLVSIENTACGMEGASCVKAVVIQDGALEIRLRRGSQVLINGEEVTQFPKMVGNFYVNQPTHTQTAVIMPNGMTILFDGNNEVAVMADDRHVNSTCGLCGTYNNNHRDDFYTEAGDVEANPTSFANKWKLGSSCPDASYDTTPDPCDLYSQMALTATDECDRLLSDSAFAACRQHVDPQEYYDACRHDVCNCKGVDSCKCEVFAMYAAECTQKGIIIDWRASTPGCEMSCEDGTVYQPCHPMCDTTCIALSLDAACTETCVEGCACPGGYVLDPHGECVTREHCSCVDPDTGEFHTNLKRIEKGCGYCQCLSGAWVCEGVDCPSDMCLTNQEYEPCASPCDMTCTNMHNFEDCPTLTCSGRCVCNLDTVWNGTSCIAPSSCPCHHGGQSYPEGHTIRTDDCHTCTCTNNRWECEEYLCYAACTTWGDPHFSSFDGRLFDFEGDCDYVLATDSVDENSTNPFFRIIASNIPCGNTGITCTKAVTFTIGRGSSQEKLHLVRGKPVPASAGSFKITEVGNYVHVQTTIGVVLIWNGGTWVQVKLKPDYKEKVGGLCGNYNDLINDDFMSPAGGLPETSALDFGDSWKVHNYCPLPEEPIFPCLRNPSRRAWAMRQCSVIKSDVFKPCFSQVSYLPYYAKCVYDSCACDSGGDCECLCSAISAYAKECTAQGVPIKWRTNDLCPMQCDGCREYTPCIDLCDTCSHQNDRDEQGNCPHTCFEGCSCPDGEFYHGDQCLETCPPGPPTGTPTPPTVTTPSTTTTTTPWVTTTTPTSTPFTTVESTTPWSETTTQPPVASTTPWPETTTQPPVVSTTPWPETTTQPPVVSTTPWPETTTQPPVVSTTPWPETTTQPPVVSTTPWPETTTQPPVVSTTPWPETTTQPPVVSTTPWPETPTQPPVVSTTPWPETTTQPPVVSTTPWPETTTQPPIVSTTPWPETTTQPPIVSTTPWPETTTQPPIVSTTPWPETTTQPPETTTAPPGSTTQPPETTTAPPGSTTQPPETTTAPPGSTTTEPGTTTWGCREEVVCEWTPWCDDEAGGGKVTNTDEGEFEYIEDCRDQFDFCEEPTTLSAK</sequence>
<organism evidence="7 8">
    <name type="scientific">Strongylocentrotus purpuratus</name>
    <name type="common">Purple sea urchin</name>
    <dbReference type="NCBI Taxonomy" id="7668"/>
    <lineage>
        <taxon>Eukaryota</taxon>
        <taxon>Metazoa</taxon>
        <taxon>Echinodermata</taxon>
        <taxon>Eleutherozoa</taxon>
        <taxon>Echinozoa</taxon>
        <taxon>Echinoidea</taxon>
        <taxon>Euechinoidea</taxon>
        <taxon>Echinacea</taxon>
        <taxon>Camarodonta</taxon>
        <taxon>Echinidea</taxon>
        <taxon>Strongylocentrotidae</taxon>
        <taxon>Strongylocentrotus</taxon>
    </lineage>
</organism>
<reference evidence="7" key="2">
    <citation type="submission" date="2021-01" db="UniProtKB">
        <authorList>
            <consortium name="EnsemblMetazoa"/>
        </authorList>
    </citation>
    <scope>IDENTIFICATION</scope>
</reference>
<keyword evidence="3" id="KW-0325">Glycoprotein</keyword>
<dbReference type="GeneID" id="100893814"/>
<evidence type="ECO:0000259" key="6">
    <source>
        <dbReference type="PROSITE" id="PS51233"/>
    </source>
</evidence>
<dbReference type="OrthoDB" id="160294at2759"/>
<feature type="domain" description="VWFD" evidence="6">
    <location>
        <begin position="466"/>
        <end position="639"/>
    </location>
</feature>
<feature type="compositionally biased region" description="Polar residues" evidence="4">
    <location>
        <begin position="1286"/>
        <end position="1297"/>
    </location>
</feature>
<dbReference type="SMART" id="SM00832">
    <property type="entry name" value="C8"/>
    <property type="match status" value="3"/>
</dbReference>
<dbReference type="RefSeq" id="XP_030829869.1">
    <property type="nucleotide sequence ID" value="XM_030974009.1"/>
</dbReference>
<dbReference type="GO" id="GO:0005615">
    <property type="term" value="C:extracellular space"/>
    <property type="evidence" value="ECO:0000318"/>
    <property type="project" value="GO_Central"/>
</dbReference>
<dbReference type="Proteomes" id="UP000007110">
    <property type="component" value="Unassembled WGS sequence"/>
</dbReference>
<dbReference type="CDD" id="cd19941">
    <property type="entry name" value="TIL"/>
    <property type="match status" value="3"/>
</dbReference>
<feature type="domain" description="VWFD" evidence="6">
    <location>
        <begin position="924"/>
        <end position="1094"/>
    </location>
</feature>
<dbReference type="InParanoid" id="A0A7M7N1F1"/>
<dbReference type="InterPro" id="IPR001846">
    <property type="entry name" value="VWF_type-D"/>
</dbReference>
<evidence type="ECO:0000256" key="3">
    <source>
        <dbReference type="ARBA" id="ARBA00023180"/>
    </source>
</evidence>
<feature type="domain" description="VWFD" evidence="6">
    <location>
        <begin position="87"/>
        <end position="266"/>
    </location>
</feature>
<feature type="compositionally biased region" description="Pro residues" evidence="4">
    <location>
        <begin position="1244"/>
        <end position="1254"/>
    </location>
</feature>
<evidence type="ECO:0000256" key="4">
    <source>
        <dbReference type="SAM" id="MobiDB-lite"/>
    </source>
</evidence>
<accession>A0A7M7N1F1</accession>
<evidence type="ECO:0000256" key="2">
    <source>
        <dbReference type="ARBA" id="ARBA00023157"/>
    </source>
</evidence>
<dbReference type="SMART" id="SM00215">
    <property type="entry name" value="VWC_out"/>
    <property type="match status" value="2"/>
</dbReference>
<dbReference type="KEGG" id="spu:100893814"/>
<dbReference type="InterPro" id="IPR036084">
    <property type="entry name" value="Ser_inhib-like_sf"/>
</dbReference>
<reference evidence="8" key="1">
    <citation type="submission" date="2015-02" db="EMBL/GenBank/DDBJ databases">
        <title>Genome sequencing for Strongylocentrotus purpuratus.</title>
        <authorList>
            <person name="Murali S."/>
            <person name="Liu Y."/>
            <person name="Vee V."/>
            <person name="English A."/>
            <person name="Wang M."/>
            <person name="Skinner E."/>
            <person name="Han Y."/>
            <person name="Muzny D.M."/>
            <person name="Worley K.C."/>
            <person name="Gibbs R.A."/>
        </authorList>
    </citation>
    <scope>NUCLEOTIDE SEQUENCE</scope>
</reference>
<keyword evidence="8" id="KW-1185">Reference proteome</keyword>
<dbReference type="OMA" id="LVCESPM"/>
<dbReference type="InterPro" id="IPR050780">
    <property type="entry name" value="Mucin_vWF_Thrombospondin_sf"/>
</dbReference>
<dbReference type="Pfam" id="PF00094">
    <property type="entry name" value="VWD"/>
    <property type="match status" value="3"/>
</dbReference>
<dbReference type="InterPro" id="IPR014853">
    <property type="entry name" value="VWF/SSPO/ZAN-like_Cys-rich_dom"/>
</dbReference>
<feature type="compositionally biased region" description="Low complexity" evidence="4">
    <location>
        <begin position="1399"/>
        <end position="1520"/>
    </location>
</feature>
<feature type="chain" id="PRO_5029735400" description="VWFD domain-containing protein" evidence="5">
    <location>
        <begin position="21"/>
        <end position="1574"/>
    </location>
</feature>
<feature type="compositionally biased region" description="Low complexity" evidence="4">
    <location>
        <begin position="1255"/>
        <end position="1285"/>
    </location>
</feature>
<dbReference type="EnsemblMetazoa" id="XM_030974009">
    <property type="protein sequence ID" value="XP_030829869"/>
    <property type="gene ID" value="LOC100893814"/>
</dbReference>
<keyword evidence="1" id="KW-0677">Repeat</keyword>
<dbReference type="GO" id="GO:0031012">
    <property type="term" value="C:extracellular matrix"/>
    <property type="evidence" value="ECO:0000318"/>
    <property type="project" value="GO_Central"/>
</dbReference>
<keyword evidence="2" id="KW-1015">Disulfide bond</keyword>
<dbReference type="PROSITE" id="PS51233">
    <property type="entry name" value="VWFD"/>
    <property type="match status" value="3"/>
</dbReference>
<dbReference type="Pfam" id="PF01826">
    <property type="entry name" value="TIL"/>
    <property type="match status" value="2"/>
</dbReference>
<dbReference type="Pfam" id="PF08742">
    <property type="entry name" value="C8"/>
    <property type="match status" value="3"/>
</dbReference>
<evidence type="ECO:0000313" key="8">
    <source>
        <dbReference type="Proteomes" id="UP000007110"/>
    </source>
</evidence>
<proteinExistence type="predicted"/>
<feature type="compositionally biased region" description="Low complexity" evidence="4">
    <location>
        <begin position="1298"/>
        <end position="1391"/>
    </location>
</feature>
<feature type="region of interest" description="Disordered" evidence="4">
    <location>
        <begin position="1244"/>
        <end position="1522"/>
    </location>
</feature>
<evidence type="ECO:0000256" key="5">
    <source>
        <dbReference type="SAM" id="SignalP"/>
    </source>
</evidence>
<dbReference type="InterPro" id="IPR001007">
    <property type="entry name" value="VWF_dom"/>
</dbReference>
<dbReference type="SUPFAM" id="SSF57567">
    <property type="entry name" value="Serine protease inhibitors"/>
    <property type="match status" value="2"/>
</dbReference>
<evidence type="ECO:0000256" key="1">
    <source>
        <dbReference type="ARBA" id="ARBA00022737"/>
    </source>
</evidence>
<feature type="signal peptide" evidence="5">
    <location>
        <begin position="1"/>
        <end position="20"/>
    </location>
</feature>
<dbReference type="FunFam" id="2.10.25.10:FF:000055">
    <property type="entry name" value="alpha-tectorin isoform X1"/>
    <property type="match status" value="1"/>
</dbReference>
<keyword evidence="5" id="KW-0732">Signal</keyword>
<protein>
    <recommendedName>
        <fullName evidence="6">VWFD domain-containing protein</fullName>
    </recommendedName>
</protein>
<dbReference type="GO" id="GO:0005201">
    <property type="term" value="F:extracellular matrix structural constituent"/>
    <property type="evidence" value="ECO:0000318"/>
    <property type="project" value="GO_Central"/>
</dbReference>
<evidence type="ECO:0000313" key="7">
    <source>
        <dbReference type="EnsemblMetazoa" id="XP_030829869"/>
    </source>
</evidence>
<dbReference type="PANTHER" id="PTHR11339">
    <property type="entry name" value="EXTRACELLULAR MATRIX GLYCOPROTEIN RELATED"/>
    <property type="match status" value="1"/>
</dbReference>
<name>A0A7M7N1F1_STRPU</name>
<dbReference type="PANTHER" id="PTHR11339:SF393">
    <property type="entry name" value="VWFD DOMAIN-CONTAINING PROTEIN"/>
    <property type="match status" value="1"/>
</dbReference>
<dbReference type="InterPro" id="IPR002919">
    <property type="entry name" value="TIL_dom"/>
</dbReference>